<dbReference type="GO" id="GO:0008270">
    <property type="term" value="F:zinc ion binding"/>
    <property type="evidence" value="ECO:0007669"/>
    <property type="project" value="UniProtKB-KW"/>
</dbReference>
<evidence type="ECO:0000256" key="2">
    <source>
        <dbReference type="ARBA" id="ARBA00022771"/>
    </source>
</evidence>
<feature type="region of interest" description="Disordered" evidence="8">
    <location>
        <begin position="218"/>
        <end position="246"/>
    </location>
</feature>
<evidence type="ECO:0000256" key="7">
    <source>
        <dbReference type="ARBA" id="ARBA00023242"/>
    </source>
</evidence>
<evidence type="ECO:0000256" key="8">
    <source>
        <dbReference type="SAM" id="MobiDB-lite"/>
    </source>
</evidence>
<dbReference type="GO" id="GO:0003700">
    <property type="term" value="F:DNA-binding transcription factor activity"/>
    <property type="evidence" value="ECO:0007669"/>
    <property type="project" value="InterPro"/>
</dbReference>
<dbReference type="InterPro" id="IPR045174">
    <property type="entry name" value="Dof"/>
</dbReference>
<dbReference type="PANTHER" id="PTHR31992:SF141">
    <property type="entry name" value="DOF ZINC FINGER PROTEIN DOF1.4"/>
    <property type="match status" value="1"/>
</dbReference>
<keyword evidence="6" id="KW-0804">Transcription</keyword>
<accession>D8RY07</accession>
<evidence type="ECO:0000256" key="3">
    <source>
        <dbReference type="ARBA" id="ARBA00022833"/>
    </source>
</evidence>
<proteinExistence type="predicted"/>
<dbReference type="HOGENOM" id="CLU_788453_0_0_1"/>
<evidence type="ECO:0000256" key="1">
    <source>
        <dbReference type="ARBA" id="ARBA00022723"/>
    </source>
</evidence>
<dbReference type="EMBL" id="GL377594">
    <property type="protein sequence ID" value="EFJ23014.1"/>
    <property type="molecule type" value="Genomic_DNA"/>
</dbReference>
<keyword evidence="11" id="KW-1185">Reference proteome</keyword>
<sequence>MIPQILPQVKCIWVVLVGGPIHHLQCRVYNASGRGRYQSGSSSRSSSCEDTKLSWQSDAGIHCNFARIITINTDFWRIHTSIVVVWIIYSNTIIRFDWIKHARPNFELVPSYWIKLSSTWHWNLWHELLGWRRRLTYEWIPRLFSSLIKRKMRGVLVKDIHRLKDFMAFLRQQHLLCPHSCDPSALTKFDYFENHMLIQARYKCTVCKQHFTLGGTTRAKRAKKEDGGRPRKKPKKEQQQQKSRGQCLPCAIEEVQKLKMDLEDKGPSVEDEENFLRDFKVDDGDDLDLLLGLEEFIDPQSQGTRSDLGEEQNDFVMELEQQMEEEFPVDEENNFVMELEREIEEVSAMVKE</sequence>
<evidence type="ECO:0000256" key="5">
    <source>
        <dbReference type="ARBA" id="ARBA00023125"/>
    </source>
</evidence>
<dbReference type="GO" id="GO:0003677">
    <property type="term" value="F:DNA binding"/>
    <property type="evidence" value="ECO:0007669"/>
    <property type="project" value="UniProtKB-KW"/>
</dbReference>
<protein>
    <recommendedName>
        <fullName evidence="9">Dof-type domain-containing protein</fullName>
    </recommendedName>
</protein>
<keyword evidence="1" id="KW-0479">Metal-binding</keyword>
<reference evidence="10 11" key="1">
    <citation type="journal article" date="2011" name="Science">
        <title>The Selaginella genome identifies genetic changes associated with the evolution of vascular plants.</title>
        <authorList>
            <person name="Banks J.A."/>
            <person name="Nishiyama T."/>
            <person name="Hasebe M."/>
            <person name="Bowman J.L."/>
            <person name="Gribskov M."/>
            <person name="dePamphilis C."/>
            <person name="Albert V.A."/>
            <person name="Aono N."/>
            <person name="Aoyama T."/>
            <person name="Ambrose B.A."/>
            <person name="Ashton N.W."/>
            <person name="Axtell M.J."/>
            <person name="Barker E."/>
            <person name="Barker M.S."/>
            <person name="Bennetzen J.L."/>
            <person name="Bonawitz N.D."/>
            <person name="Chapple C."/>
            <person name="Cheng C."/>
            <person name="Correa L.G."/>
            <person name="Dacre M."/>
            <person name="DeBarry J."/>
            <person name="Dreyer I."/>
            <person name="Elias M."/>
            <person name="Engstrom E.M."/>
            <person name="Estelle M."/>
            <person name="Feng L."/>
            <person name="Finet C."/>
            <person name="Floyd S.K."/>
            <person name="Frommer W.B."/>
            <person name="Fujita T."/>
            <person name="Gramzow L."/>
            <person name="Gutensohn M."/>
            <person name="Harholt J."/>
            <person name="Hattori M."/>
            <person name="Heyl A."/>
            <person name="Hirai T."/>
            <person name="Hiwatashi Y."/>
            <person name="Ishikawa M."/>
            <person name="Iwata M."/>
            <person name="Karol K.G."/>
            <person name="Koehler B."/>
            <person name="Kolukisaoglu U."/>
            <person name="Kubo M."/>
            <person name="Kurata T."/>
            <person name="Lalonde S."/>
            <person name="Li K."/>
            <person name="Li Y."/>
            <person name="Litt A."/>
            <person name="Lyons E."/>
            <person name="Manning G."/>
            <person name="Maruyama T."/>
            <person name="Michael T.P."/>
            <person name="Mikami K."/>
            <person name="Miyazaki S."/>
            <person name="Morinaga S."/>
            <person name="Murata T."/>
            <person name="Mueller-Roeber B."/>
            <person name="Nelson D.R."/>
            <person name="Obara M."/>
            <person name="Oguri Y."/>
            <person name="Olmstead R.G."/>
            <person name="Onodera N."/>
            <person name="Petersen B.L."/>
            <person name="Pils B."/>
            <person name="Prigge M."/>
            <person name="Rensing S.A."/>
            <person name="Riano-Pachon D.M."/>
            <person name="Roberts A.W."/>
            <person name="Sato Y."/>
            <person name="Scheller H.V."/>
            <person name="Schulz B."/>
            <person name="Schulz C."/>
            <person name="Shakirov E.V."/>
            <person name="Shibagaki N."/>
            <person name="Shinohara N."/>
            <person name="Shippen D.E."/>
            <person name="Soerensen I."/>
            <person name="Sotooka R."/>
            <person name="Sugimoto N."/>
            <person name="Sugita M."/>
            <person name="Sumikawa N."/>
            <person name="Tanurdzic M."/>
            <person name="Theissen G."/>
            <person name="Ulvskov P."/>
            <person name="Wakazuki S."/>
            <person name="Weng J.K."/>
            <person name="Willats W.W."/>
            <person name="Wipf D."/>
            <person name="Wolf P.G."/>
            <person name="Yang L."/>
            <person name="Zimmer A.D."/>
            <person name="Zhu Q."/>
            <person name="Mitros T."/>
            <person name="Hellsten U."/>
            <person name="Loque D."/>
            <person name="Otillar R."/>
            <person name="Salamov A."/>
            <person name="Schmutz J."/>
            <person name="Shapiro H."/>
            <person name="Lindquist E."/>
            <person name="Lucas S."/>
            <person name="Rokhsar D."/>
            <person name="Grigoriev I.V."/>
        </authorList>
    </citation>
    <scope>NUCLEOTIDE SEQUENCE [LARGE SCALE GENOMIC DNA]</scope>
</reference>
<keyword evidence="2" id="KW-0863">Zinc-finger</keyword>
<gene>
    <name evidence="10" type="ORF">SELMODRAFT_416079</name>
</gene>
<evidence type="ECO:0000256" key="6">
    <source>
        <dbReference type="ARBA" id="ARBA00023163"/>
    </source>
</evidence>
<keyword evidence="5" id="KW-0238">DNA-binding</keyword>
<name>D8RY07_SELML</name>
<dbReference type="Gramene" id="EFJ23014">
    <property type="protein sequence ID" value="EFJ23014"/>
    <property type="gene ID" value="SELMODRAFT_416079"/>
</dbReference>
<dbReference type="Proteomes" id="UP000001514">
    <property type="component" value="Unassembled WGS sequence"/>
</dbReference>
<dbReference type="PANTHER" id="PTHR31992">
    <property type="entry name" value="DOF ZINC FINGER PROTEIN DOF1.4-RELATED"/>
    <property type="match status" value="1"/>
</dbReference>
<dbReference type="AlphaFoldDB" id="D8RY07"/>
<keyword evidence="4" id="KW-0805">Transcription regulation</keyword>
<dbReference type="KEGG" id="smo:SELMODRAFT_416079"/>
<dbReference type="InParanoid" id="D8RY07"/>
<evidence type="ECO:0000256" key="4">
    <source>
        <dbReference type="ARBA" id="ARBA00023015"/>
    </source>
</evidence>
<keyword evidence="7" id="KW-0539">Nucleus</keyword>
<evidence type="ECO:0000259" key="9">
    <source>
        <dbReference type="Pfam" id="PF02701"/>
    </source>
</evidence>
<feature type="domain" description="Dof-type" evidence="9">
    <location>
        <begin position="173"/>
        <end position="219"/>
    </location>
</feature>
<organism evidence="11">
    <name type="scientific">Selaginella moellendorffii</name>
    <name type="common">Spikemoss</name>
    <dbReference type="NCBI Taxonomy" id="88036"/>
    <lineage>
        <taxon>Eukaryota</taxon>
        <taxon>Viridiplantae</taxon>
        <taxon>Streptophyta</taxon>
        <taxon>Embryophyta</taxon>
        <taxon>Tracheophyta</taxon>
        <taxon>Lycopodiopsida</taxon>
        <taxon>Selaginellales</taxon>
        <taxon>Selaginellaceae</taxon>
        <taxon>Selaginella</taxon>
    </lineage>
</organism>
<dbReference type="InterPro" id="IPR003851">
    <property type="entry name" value="Znf_Dof"/>
</dbReference>
<dbReference type="Pfam" id="PF02701">
    <property type="entry name" value="Zn_ribbon_Dof"/>
    <property type="match status" value="1"/>
</dbReference>
<evidence type="ECO:0000313" key="10">
    <source>
        <dbReference type="EMBL" id="EFJ23014.1"/>
    </source>
</evidence>
<keyword evidence="3" id="KW-0862">Zinc</keyword>
<evidence type="ECO:0000313" key="11">
    <source>
        <dbReference type="Proteomes" id="UP000001514"/>
    </source>
</evidence>